<feature type="transmembrane region" description="Helical" evidence="1">
    <location>
        <begin position="81"/>
        <end position="99"/>
    </location>
</feature>
<comment type="caution">
    <text evidence="2">The sequence shown here is derived from an EMBL/GenBank/DDBJ whole genome shotgun (WGS) entry which is preliminary data.</text>
</comment>
<keyword evidence="3" id="KW-1185">Reference proteome</keyword>
<proteinExistence type="predicted"/>
<feature type="transmembrane region" description="Helical" evidence="1">
    <location>
        <begin position="135"/>
        <end position="156"/>
    </location>
</feature>
<organism evidence="2 3">
    <name type="scientific">Deinococcus koreensis</name>
    <dbReference type="NCBI Taxonomy" id="2054903"/>
    <lineage>
        <taxon>Bacteria</taxon>
        <taxon>Thermotogati</taxon>
        <taxon>Deinococcota</taxon>
        <taxon>Deinococci</taxon>
        <taxon>Deinococcales</taxon>
        <taxon>Deinococcaceae</taxon>
        <taxon>Deinococcus</taxon>
    </lineage>
</organism>
<dbReference type="EMBL" id="PPPD01000001">
    <property type="protein sequence ID" value="PNY80011.1"/>
    <property type="molecule type" value="Genomic_DNA"/>
</dbReference>
<evidence type="ECO:0000313" key="2">
    <source>
        <dbReference type="EMBL" id="PNY80011.1"/>
    </source>
</evidence>
<keyword evidence="1" id="KW-0472">Membrane</keyword>
<accession>A0A2K3UU07</accession>
<keyword evidence="1" id="KW-1133">Transmembrane helix</keyword>
<dbReference type="AlphaFoldDB" id="A0A2K3UU07"/>
<reference evidence="2 3" key="1">
    <citation type="submission" date="2018-01" db="EMBL/GenBank/DDBJ databases">
        <title>Deinococcus koreensis sp. nov., a radiation-resistant bacterium isolated from river water.</title>
        <authorList>
            <person name="Choi A."/>
        </authorList>
    </citation>
    <scope>NUCLEOTIDE SEQUENCE [LARGE SCALE GENOMIC DNA]</scope>
    <source>
        <strain evidence="2 3">SJW1-2</strain>
    </source>
</reference>
<dbReference type="Proteomes" id="UP000236379">
    <property type="component" value="Unassembled WGS sequence"/>
</dbReference>
<evidence type="ECO:0000313" key="3">
    <source>
        <dbReference type="Proteomes" id="UP000236379"/>
    </source>
</evidence>
<name>A0A2K3UU07_9DEIO</name>
<evidence type="ECO:0000256" key="1">
    <source>
        <dbReference type="SAM" id="Phobius"/>
    </source>
</evidence>
<protein>
    <submittedName>
        <fullName evidence="2">Uncharacterized protein</fullName>
    </submittedName>
</protein>
<gene>
    <name evidence="2" type="ORF">CVO96_00360</name>
</gene>
<sequence>MARLGRWLGLAVALMITVPATLRPLQGHPLDGVNLVFHEAGHVLLSVLGETVMLLGGSLFQLLVPAACIGAFLLRRDRYSAGLLTLWLAQSLASVAAYIRDAPTRQLDLITGAPDTHDWWQLLGGWNALSLADPLGRFVVFLAFAAFVTGVLLAVWDELR</sequence>
<feature type="transmembrane region" description="Helical" evidence="1">
    <location>
        <begin position="51"/>
        <end position="74"/>
    </location>
</feature>
<keyword evidence="1" id="KW-0812">Transmembrane</keyword>